<organism evidence="2 3">
    <name type="scientific">Aspergillus turcosus</name>
    <dbReference type="NCBI Taxonomy" id="1245748"/>
    <lineage>
        <taxon>Eukaryota</taxon>
        <taxon>Fungi</taxon>
        <taxon>Dikarya</taxon>
        <taxon>Ascomycota</taxon>
        <taxon>Pezizomycotina</taxon>
        <taxon>Eurotiomycetes</taxon>
        <taxon>Eurotiomycetidae</taxon>
        <taxon>Eurotiales</taxon>
        <taxon>Aspergillaceae</taxon>
        <taxon>Aspergillus</taxon>
        <taxon>Aspergillus subgen. Fumigati</taxon>
    </lineage>
</organism>
<sequence>MSTSSATDSSRESYSDSPVSQPVFSFPVPQYRRTRRDIPKVDRYYSTPLRADSPDSTPLHLYGLEQREPSIYEKPPPRLLRRFSHALDDIKEDFSLQLDPNNMTNKIRSRRQSMLMFDVTAGPSGAGADAALHHPQRPMTASGPPRSRPLSILSFDNWTPPTRALSRRLSTFRFGSRRKRASPAQLASISQPNLIGSSTDM</sequence>
<dbReference type="EMBL" id="NIDN02000072">
    <property type="protein sequence ID" value="RLL97635.1"/>
    <property type="molecule type" value="Genomic_DNA"/>
</dbReference>
<reference evidence="2 3" key="1">
    <citation type="submission" date="2018-08" db="EMBL/GenBank/DDBJ databases">
        <title>Draft genome sequences of two Aspergillus turcosus clinical strains isolated from bronchoalveolar lavage fluid: one azole-susceptible and the other azole-resistant.</title>
        <authorList>
            <person name="Parent-Michaud M."/>
            <person name="Dufresne P.J."/>
            <person name="Fournier E."/>
            <person name="Martineau C."/>
            <person name="Moreira S."/>
            <person name="Perkins V."/>
            <person name="De Repentigny L."/>
            <person name="Dufresne S.F."/>
        </authorList>
    </citation>
    <scope>NUCLEOTIDE SEQUENCE [LARGE SCALE GENOMIC DNA]</scope>
    <source>
        <strain evidence="2">HMR AF 1038</strain>
    </source>
</reference>
<proteinExistence type="predicted"/>
<evidence type="ECO:0000313" key="2">
    <source>
        <dbReference type="EMBL" id="RLL97635.1"/>
    </source>
</evidence>
<gene>
    <name evidence="2" type="ORF">CFD26_106788</name>
</gene>
<feature type="region of interest" description="Disordered" evidence="1">
    <location>
        <begin position="174"/>
        <end position="201"/>
    </location>
</feature>
<comment type="caution">
    <text evidence="2">The sequence shown here is derived from an EMBL/GenBank/DDBJ whole genome shotgun (WGS) entry which is preliminary data.</text>
</comment>
<name>A0A229XF16_9EURO</name>
<keyword evidence="3" id="KW-1185">Reference proteome</keyword>
<feature type="region of interest" description="Disordered" evidence="1">
    <location>
        <begin position="126"/>
        <end position="148"/>
    </location>
</feature>
<evidence type="ECO:0000256" key="1">
    <source>
        <dbReference type="SAM" id="MobiDB-lite"/>
    </source>
</evidence>
<accession>A0A229XF16</accession>
<protein>
    <submittedName>
        <fullName evidence="2">Uncharacterized protein</fullName>
    </submittedName>
</protein>
<dbReference type="OrthoDB" id="4227585at2759"/>
<feature type="compositionally biased region" description="Polar residues" evidence="1">
    <location>
        <begin position="185"/>
        <end position="201"/>
    </location>
</feature>
<dbReference type="Proteomes" id="UP000215289">
    <property type="component" value="Unassembled WGS sequence"/>
</dbReference>
<feature type="region of interest" description="Disordered" evidence="1">
    <location>
        <begin position="1"/>
        <end position="59"/>
    </location>
</feature>
<feature type="compositionally biased region" description="Low complexity" evidence="1">
    <location>
        <begin position="15"/>
        <end position="30"/>
    </location>
</feature>
<dbReference type="AlphaFoldDB" id="A0A229XF16"/>
<evidence type="ECO:0000313" key="3">
    <source>
        <dbReference type="Proteomes" id="UP000215289"/>
    </source>
</evidence>